<dbReference type="OrthoDB" id="265044at2759"/>
<dbReference type="AlphaFoldDB" id="A0A6P8P942"/>
<dbReference type="KEGG" id="gsh:117353668"/>
<dbReference type="GeneID" id="117353668"/>
<dbReference type="InterPro" id="IPR005225">
    <property type="entry name" value="Small_GTP-bd"/>
</dbReference>
<keyword evidence="7" id="KW-0966">Cell projection</keyword>
<dbReference type="GO" id="GO:0003924">
    <property type="term" value="F:GTPase activity"/>
    <property type="evidence" value="ECO:0007669"/>
    <property type="project" value="InterPro"/>
</dbReference>
<evidence type="ECO:0000313" key="9">
    <source>
        <dbReference type="RefSeq" id="XP_033785752.1"/>
    </source>
</evidence>
<dbReference type="InParanoid" id="A0A6P8P942"/>
<evidence type="ECO:0000256" key="2">
    <source>
        <dbReference type="ARBA" id="ARBA00006270"/>
    </source>
</evidence>
<evidence type="ECO:0000256" key="6">
    <source>
        <dbReference type="ARBA" id="ARBA00023134"/>
    </source>
</evidence>
<dbReference type="SUPFAM" id="SSF52540">
    <property type="entry name" value="P-loop containing nucleoside triphosphate hydrolases"/>
    <property type="match status" value="1"/>
</dbReference>
<dbReference type="Pfam" id="PF00071">
    <property type="entry name" value="Ras"/>
    <property type="match status" value="1"/>
</dbReference>
<dbReference type="CTD" id="11020"/>
<comment type="subcellular location">
    <subcellularLocation>
        <location evidence="1">Cell projection</location>
        <location evidence="1">Cilium</location>
        <location evidence="1">Flagellum</location>
    </subcellularLocation>
</comment>
<organism evidence="8 9">
    <name type="scientific">Geotrypetes seraphini</name>
    <name type="common">Gaboon caecilian</name>
    <name type="synonym">Caecilia seraphini</name>
    <dbReference type="NCBI Taxonomy" id="260995"/>
    <lineage>
        <taxon>Eukaryota</taxon>
        <taxon>Metazoa</taxon>
        <taxon>Chordata</taxon>
        <taxon>Craniata</taxon>
        <taxon>Vertebrata</taxon>
        <taxon>Euteleostomi</taxon>
        <taxon>Amphibia</taxon>
        <taxon>Gymnophiona</taxon>
        <taxon>Geotrypetes</taxon>
    </lineage>
</organism>
<dbReference type="SMART" id="SM00175">
    <property type="entry name" value="RAB"/>
    <property type="match status" value="1"/>
</dbReference>
<evidence type="ECO:0000313" key="8">
    <source>
        <dbReference type="Proteomes" id="UP000515159"/>
    </source>
</evidence>
<keyword evidence="4" id="KW-0282">Flagellum</keyword>
<dbReference type="PANTHER" id="PTHR47979">
    <property type="entry name" value="DRAB11-RELATED"/>
    <property type="match status" value="1"/>
</dbReference>
<accession>A0A6P8P942</accession>
<keyword evidence="6" id="KW-0342">GTP-binding</keyword>
<dbReference type="InterPro" id="IPR050209">
    <property type="entry name" value="Rab_GTPases_membrane_traffic"/>
</dbReference>
<keyword evidence="5" id="KW-0969">Cilium</keyword>
<keyword evidence="3" id="KW-0547">Nucleotide-binding</keyword>
<dbReference type="Gene3D" id="3.40.50.300">
    <property type="entry name" value="P-loop containing nucleotide triphosphate hydrolases"/>
    <property type="match status" value="1"/>
</dbReference>
<evidence type="ECO:0000256" key="3">
    <source>
        <dbReference type="ARBA" id="ARBA00022741"/>
    </source>
</evidence>
<comment type="similarity">
    <text evidence="2">Belongs to the small GTPase superfamily. Rab family.</text>
</comment>
<dbReference type="InterPro" id="IPR001806">
    <property type="entry name" value="Small_GTPase"/>
</dbReference>
<protein>
    <submittedName>
        <fullName evidence="9">Intraflagellar transport protein 27 homolog isoform X1</fullName>
    </submittedName>
</protein>
<dbReference type="GO" id="GO:0005525">
    <property type="term" value="F:GTP binding"/>
    <property type="evidence" value="ECO:0007669"/>
    <property type="project" value="UniProtKB-KW"/>
</dbReference>
<dbReference type="InterPro" id="IPR027417">
    <property type="entry name" value="P-loop_NTPase"/>
</dbReference>
<evidence type="ECO:0000256" key="5">
    <source>
        <dbReference type="ARBA" id="ARBA00023069"/>
    </source>
</evidence>
<dbReference type="Proteomes" id="UP000515159">
    <property type="component" value="Chromosome 2"/>
</dbReference>
<proteinExistence type="inferred from homology"/>
<dbReference type="PROSITE" id="PS51419">
    <property type="entry name" value="RAB"/>
    <property type="match status" value="1"/>
</dbReference>
<dbReference type="PRINTS" id="PR00449">
    <property type="entry name" value="RASTRNSFRMNG"/>
</dbReference>
<name>A0A6P8P942_GEOSA</name>
<gene>
    <name evidence="9" type="primary">IFT27</name>
</gene>
<dbReference type="NCBIfam" id="TIGR00231">
    <property type="entry name" value="small_GTP"/>
    <property type="match status" value="1"/>
</dbReference>
<reference evidence="9" key="1">
    <citation type="submission" date="2025-08" db="UniProtKB">
        <authorList>
            <consortium name="RefSeq"/>
        </authorList>
    </citation>
    <scope>IDENTIFICATION</scope>
</reference>
<dbReference type="PROSITE" id="PS51421">
    <property type="entry name" value="RAS"/>
    <property type="match status" value="1"/>
</dbReference>
<dbReference type="GO" id="GO:0031514">
    <property type="term" value="C:motile cilium"/>
    <property type="evidence" value="ECO:0007669"/>
    <property type="project" value="UniProtKB-SubCell"/>
</dbReference>
<dbReference type="FunFam" id="3.40.50.300:FF:001684">
    <property type="entry name" value="Intraflagellar transport 27 homolog (Chlamydomonas)"/>
    <property type="match status" value="1"/>
</dbReference>
<evidence type="ECO:0000256" key="4">
    <source>
        <dbReference type="ARBA" id="ARBA00022846"/>
    </source>
</evidence>
<evidence type="ECO:0000256" key="1">
    <source>
        <dbReference type="ARBA" id="ARBA00004230"/>
    </source>
</evidence>
<keyword evidence="8" id="KW-1185">Reference proteome</keyword>
<dbReference type="RefSeq" id="XP_033785752.1">
    <property type="nucleotide sequence ID" value="XM_033929861.1"/>
</dbReference>
<evidence type="ECO:0000256" key="7">
    <source>
        <dbReference type="ARBA" id="ARBA00023273"/>
    </source>
</evidence>
<dbReference type="GO" id="GO:0030990">
    <property type="term" value="C:intraciliary transport particle"/>
    <property type="evidence" value="ECO:0007669"/>
    <property type="project" value="UniProtKB-ARBA"/>
</dbReference>
<dbReference type="FunCoup" id="A0A6P8P942">
    <property type="interactions" value="699"/>
</dbReference>
<dbReference type="SMART" id="SM00174">
    <property type="entry name" value="RHO"/>
    <property type="match status" value="1"/>
</dbReference>
<sequence>MVKLTAKFILAGDATVGKSTLAQLFRSDGAHFQKNYAMTVGVDIIMKTVHIPETSDSVELLIYDSSGKEIFYEIMEKLWEQPSVLCLVYDVSNEQSFNSCAKWLQRVRARTLCSHLPGVLVGNKTDLVGRRTVEQKQAQEWAAQNDLEYFETSAKEMENFEVPFRSLAKSFHHLYQEKVETIHSVV</sequence>
<dbReference type="SMART" id="SM00173">
    <property type="entry name" value="RAS"/>
    <property type="match status" value="1"/>
</dbReference>